<dbReference type="InterPro" id="IPR035965">
    <property type="entry name" value="PAS-like_dom_sf"/>
</dbReference>
<proteinExistence type="predicted"/>
<dbReference type="CDD" id="cd01949">
    <property type="entry name" value="GGDEF"/>
    <property type="match status" value="1"/>
</dbReference>
<organism evidence="4 5">
    <name type="scientific">Catenovulum adriaticum</name>
    <dbReference type="NCBI Taxonomy" id="2984846"/>
    <lineage>
        <taxon>Bacteria</taxon>
        <taxon>Pseudomonadati</taxon>
        <taxon>Pseudomonadota</taxon>
        <taxon>Gammaproteobacteria</taxon>
        <taxon>Alteromonadales</taxon>
        <taxon>Alteromonadaceae</taxon>
        <taxon>Catenovulum</taxon>
    </lineage>
</organism>
<dbReference type="SMART" id="SM00267">
    <property type="entry name" value="GGDEF"/>
    <property type="match status" value="1"/>
</dbReference>
<dbReference type="PROSITE" id="PS50887">
    <property type="entry name" value="GGDEF"/>
    <property type="match status" value="1"/>
</dbReference>
<evidence type="ECO:0000313" key="4">
    <source>
        <dbReference type="EMBL" id="WAJ72230.1"/>
    </source>
</evidence>
<name>A0ABY7ARR5_9ALTE</name>
<dbReference type="NCBIfam" id="TIGR00254">
    <property type="entry name" value="GGDEF"/>
    <property type="match status" value="1"/>
</dbReference>
<keyword evidence="4" id="KW-0614">Plasmid</keyword>
<evidence type="ECO:0000259" key="3">
    <source>
        <dbReference type="PROSITE" id="PS50887"/>
    </source>
</evidence>
<dbReference type="Proteomes" id="UP001163726">
    <property type="component" value="Plasmid pCadTS8_2"/>
</dbReference>
<protein>
    <recommendedName>
        <fullName evidence="1">diguanylate cyclase</fullName>
        <ecNumber evidence="1">2.7.7.65</ecNumber>
    </recommendedName>
</protein>
<sequence length="303" mass="34663">MNNSFEFLSLVLDSITDHIVVIDETGEIQYVNKSWIAFGSNNACLIDYDWRGVNYINECDKASALGDEFATHAGSGIRNVISKKEENFYLEYPCHSPAEKRWFMMRISSFQILGDNYFVISHQNITERKLAEDEVKKQARLDGLTQISNRRTFDNFLHEEWRRCYRLKKTICLAILDLDNFKLLNDDYGHQYGDDCLIRVGELLKEFANRPGDICARYGGEEFVLVWGDTSLAQAKQLSDQLLHKITELNIQNINSPTEDYLTASIGLAEMVPNSKNGEIELIGKADSMLYKAKDSGRNKVES</sequence>
<dbReference type="SUPFAM" id="SSF55073">
    <property type="entry name" value="Nucleotide cyclase"/>
    <property type="match status" value="1"/>
</dbReference>
<dbReference type="Gene3D" id="3.30.70.270">
    <property type="match status" value="1"/>
</dbReference>
<dbReference type="InterPro" id="IPR043128">
    <property type="entry name" value="Rev_trsase/Diguanyl_cyclase"/>
</dbReference>
<keyword evidence="5" id="KW-1185">Reference proteome</keyword>
<dbReference type="EMBL" id="CP109967">
    <property type="protein sequence ID" value="WAJ72230.1"/>
    <property type="molecule type" value="Genomic_DNA"/>
</dbReference>
<gene>
    <name evidence="4" type="ORF">OLW01_18315</name>
</gene>
<comment type="catalytic activity">
    <reaction evidence="2">
        <text>2 GTP = 3',3'-c-di-GMP + 2 diphosphate</text>
        <dbReference type="Rhea" id="RHEA:24898"/>
        <dbReference type="ChEBI" id="CHEBI:33019"/>
        <dbReference type="ChEBI" id="CHEBI:37565"/>
        <dbReference type="ChEBI" id="CHEBI:58805"/>
        <dbReference type="EC" id="2.7.7.65"/>
    </reaction>
</comment>
<dbReference type="RefSeq" id="WP_268076945.1">
    <property type="nucleotide sequence ID" value="NZ_CP109967.1"/>
</dbReference>
<dbReference type="Gene3D" id="3.30.450.20">
    <property type="entry name" value="PAS domain"/>
    <property type="match status" value="1"/>
</dbReference>
<evidence type="ECO:0000256" key="1">
    <source>
        <dbReference type="ARBA" id="ARBA00012528"/>
    </source>
</evidence>
<dbReference type="Pfam" id="PF00990">
    <property type="entry name" value="GGDEF"/>
    <property type="match status" value="1"/>
</dbReference>
<dbReference type="InterPro" id="IPR050469">
    <property type="entry name" value="Diguanylate_Cyclase"/>
</dbReference>
<dbReference type="PANTHER" id="PTHR45138">
    <property type="entry name" value="REGULATORY COMPONENTS OF SENSORY TRANSDUCTION SYSTEM"/>
    <property type="match status" value="1"/>
</dbReference>
<dbReference type="PANTHER" id="PTHR45138:SF9">
    <property type="entry name" value="DIGUANYLATE CYCLASE DGCM-RELATED"/>
    <property type="match status" value="1"/>
</dbReference>
<dbReference type="InterPro" id="IPR000160">
    <property type="entry name" value="GGDEF_dom"/>
</dbReference>
<evidence type="ECO:0000313" key="5">
    <source>
        <dbReference type="Proteomes" id="UP001163726"/>
    </source>
</evidence>
<geneLocation type="plasmid" evidence="4 5">
    <name>pCadTS8_2</name>
</geneLocation>
<feature type="domain" description="GGDEF" evidence="3">
    <location>
        <begin position="169"/>
        <end position="303"/>
    </location>
</feature>
<accession>A0ABY7ARR5</accession>
<dbReference type="SUPFAM" id="SSF55785">
    <property type="entry name" value="PYP-like sensor domain (PAS domain)"/>
    <property type="match status" value="1"/>
</dbReference>
<dbReference type="InterPro" id="IPR029787">
    <property type="entry name" value="Nucleotide_cyclase"/>
</dbReference>
<evidence type="ECO:0000256" key="2">
    <source>
        <dbReference type="ARBA" id="ARBA00034247"/>
    </source>
</evidence>
<dbReference type="EC" id="2.7.7.65" evidence="1"/>
<reference evidence="4" key="1">
    <citation type="submission" date="2022-10" db="EMBL/GenBank/DDBJ databases">
        <title>Catenovulum adriacola sp. nov. isolated in the Harbour of Susak.</title>
        <authorList>
            <person name="Schoch T."/>
            <person name="Reich S.J."/>
            <person name="Stoeferle S."/>
            <person name="Flaiz M."/>
            <person name="Kazda M."/>
            <person name="Riedel C.U."/>
            <person name="Duerre P."/>
        </authorList>
    </citation>
    <scope>NUCLEOTIDE SEQUENCE</scope>
    <source>
        <strain evidence="4">TS8</strain>
        <plasmid evidence="4">pCadTS8_2</plasmid>
    </source>
</reference>